<sequence length="458" mass="50645">MKLRKVTKGILAFLFVLTGFFTFSDFKANAASYDDQVNVRLVVPETFKLTPTGSYRLVNVDNGRSVDYRGSLEFRYSRTSNAIGVRSDLNNSYIYSGRGFRLEERTPSSGNSVVVNQVRVAGAASYTSNTYRGSMSVRVNENDRRPRLHNELGIEDYLKGVVPREAIASWPIEALKAQSVAARNYAKLNMSKGYLVDTTTDQVYAGKTAEHPNTNRAVDETKGRYATHNGNLITAFYHSSSGGYTDDSENVWLNAVPYIRAVEDPYDNNPGNSRHSWTTTMTRSQIGEAVFERGWTATDITIESKSRAGRVQSMTVTGMSPSGRVDTVRIPSANGSADSIRWSLGQSLNSTKFDVEFPDQDARVRLPGGGTSSVELNGAKMALPGEQTITLRSNQMQVRTANSVEVIRPSSDTVVFNGNGWGHGLGMSQWGAATMAQQGYSYTEILQHYYTDIRIERR</sequence>
<dbReference type="PANTHER" id="PTHR30032:SF4">
    <property type="entry name" value="AMIDASE ENHANCER"/>
    <property type="match status" value="1"/>
</dbReference>
<evidence type="ECO:0000256" key="1">
    <source>
        <dbReference type="SAM" id="SignalP"/>
    </source>
</evidence>
<keyword evidence="1" id="KW-0732">Signal</keyword>
<dbReference type="Pfam" id="PF08486">
    <property type="entry name" value="SpoIID"/>
    <property type="match status" value="1"/>
</dbReference>
<dbReference type="EMBL" id="JAFBEC010000001">
    <property type="protein sequence ID" value="MBM7631309.1"/>
    <property type="molecule type" value="Genomic_DNA"/>
</dbReference>
<accession>A0ABS2P7C2</accession>
<protein>
    <submittedName>
        <fullName evidence="3">Stage II sporulation protein D</fullName>
    </submittedName>
</protein>
<dbReference type="NCBIfam" id="TIGR02669">
    <property type="entry name" value="SpoIID_LytB"/>
    <property type="match status" value="1"/>
</dbReference>
<name>A0ABS2P7C2_9BACL</name>
<organism evidence="3 4">
    <name type="scientific">Geomicrobium sediminis</name>
    <dbReference type="NCBI Taxonomy" id="1347788"/>
    <lineage>
        <taxon>Bacteria</taxon>
        <taxon>Bacillati</taxon>
        <taxon>Bacillota</taxon>
        <taxon>Bacilli</taxon>
        <taxon>Bacillales</taxon>
        <taxon>Geomicrobium</taxon>
    </lineage>
</organism>
<dbReference type="InterPro" id="IPR013486">
    <property type="entry name" value="SpoIID/LytB"/>
</dbReference>
<reference evidence="3 4" key="1">
    <citation type="submission" date="2021-01" db="EMBL/GenBank/DDBJ databases">
        <title>Genomic Encyclopedia of Type Strains, Phase IV (KMG-IV): sequencing the most valuable type-strain genomes for metagenomic binning, comparative biology and taxonomic classification.</title>
        <authorList>
            <person name="Goeker M."/>
        </authorList>
    </citation>
    <scope>NUCLEOTIDE SEQUENCE [LARGE SCALE GENOMIC DNA]</scope>
    <source>
        <strain evidence="3 4">DSM 25540</strain>
    </source>
</reference>
<dbReference type="PANTHER" id="PTHR30032">
    <property type="entry name" value="N-ACETYLMURAMOYL-L-ALANINE AMIDASE-RELATED"/>
    <property type="match status" value="1"/>
</dbReference>
<dbReference type="InterPro" id="IPR051922">
    <property type="entry name" value="Bact_Sporulation_Assoc"/>
</dbReference>
<dbReference type="InterPro" id="IPR013693">
    <property type="entry name" value="SpoIID/LytB_N"/>
</dbReference>
<feature type="domain" description="Sporulation stage II protein D amidase enhancer LytB N-terminal" evidence="2">
    <location>
        <begin position="148"/>
        <end position="227"/>
    </location>
</feature>
<gene>
    <name evidence="3" type="ORF">JOD17_000400</name>
</gene>
<feature type="signal peptide" evidence="1">
    <location>
        <begin position="1"/>
        <end position="30"/>
    </location>
</feature>
<comment type="caution">
    <text evidence="3">The sequence shown here is derived from an EMBL/GenBank/DDBJ whole genome shotgun (WGS) entry which is preliminary data.</text>
</comment>
<evidence type="ECO:0000259" key="2">
    <source>
        <dbReference type="Pfam" id="PF08486"/>
    </source>
</evidence>
<evidence type="ECO:0000313" key="3">
    <source>
        <dbReference type="EMBL" id="MBM7631309.1"/>
    </source>
</evidence>
<proteinExistence type="predicted"/>
<dbReference type="RefSeq" id="WP_204695464.1">
    <property type="nucleotide sequence ID" value="NZ_JAFBEC010000001.1"/>
</dbReference>
<dbReference type="Proteomes" id="UP000741863">
    <property type="component" value="Unassembled WGS sequence"/>
</dbReference>
<evidence type="ECO:0000313" key="4">
    <source>
        <dbReference type="Proteomes" id="UP000741863"/>
    </source>
</evidence>
<feature type="chain" id="PRO_5046543127" evidence="1">
    <location>
        <begin position="31"/>
        <end position="458"/>
    </location>
</feature>
<keyword evidence="4" id="KW-1185">Reference proteome</keyword>